<reference evidence="6 7" key="1">
    <citation type="submission" date="2024-02" db="EMBL/GenBank/DDBJ databases">
        <authorList>
            <person name="Chen Y."/>
            <person name="Shah S."/>
            <person name="Dougan E. K."/>
            <person name="Thang M."/>
            <person name="Chan C."/>
        </authorList>
    </citation>
    <scope>NUCLEOTIDE SEQUENCE [LARGE SCALE GENOMIC DNA]</scope>
</reference>
<accession>A0ABP0PMA7</accession>
<dbReference type="InterPro" id="IPR019328">
    <property type="entry name" value="PIGH-H_dom"/>
</dbReference>
<evidence type="ECO:0000256" key="4">
    <source>
        <dbReference type="SAM" id="Phobius"/>
    </source>
</evidence>
<dbReference type="InterPro" id="IPR044215">
    <property type="entry name" value="PIG-H"/>
</dbReference>
<evidence type="ECO:0000256" key="3">
    <source>
        <dbReference type="SAM" id="MobiDB-lite"/>
    </source>
</evidence>
<comment type="similarity">
    <text evidence="2">Belongs to the PIGH family.</text>
</comment>
<evidence type="ECO:0000256" key="2">
    <source>
        <dbReference type="ARBA" id="ARBA00009610"/>
    </source>
</evidence>
<feature type="transmembrane region" description="Helical" evidence="4">
    <location>
        <begin position="35"/>
        <end position="62"/>
    </location>
</feature>
<keyword evidence="7" id="KW-1185">Reference proteome</keyword>
<keyword evidence="4" id="KW-0812">Transmembrane</keyword>
<proteinExistence type="inferred from homology"/>
<feature type="region of interest" description="Disordered" evidence="3">
    <location>
        <begin position="159"/>
        <end position="179"/>
    </location>
</feature>
<gene>
    <name evidence="6" type="ORF">CCMP2556_LOCUS37828</name>
</gene>
<dbReference type="PANTHER" id="PTHR15231:SF1">
    <property type="entry name" value="PHOSPHATIDYLINOSITOL N-ACETYLGLUCOSAMINYLTRANSFERASE SUBUNIT H"/>
    <property type="match status" value="1"/>
</dbReference>
<dbReference type="Proteomes" id="UP001642484">
    <property type="component" value="Unassembled WGS sequence"/>
</dbReference>
<evidence type="ECO:0000313" key="7">
    <source>
        <dbReference type="Proteomes" id="UP001642484"/>
    </source>
</evidence>
<dbReference type="PANTHER" id="PTHR15231">
    <property type="entry name" value="PHOSPHATIDYLINOSITOL N-ACETYLGLUCOSAMINYLTRANSFERASE SUBUNIT H"/>
    <property type="match status" value="1"/>
</dbReference>
<comment type="pathway">
    <text evidence="1">Glycolipid biosynthesis; glycosylphosphatidylinositol-anchor biosynthesis.</text>
</comment>
<evidence type="ECO:0000256" key="1">
    <source>
        <dbReference type="ARBA" id="ARBA00004687"/>
    </source>
</evidence>
<comment type="caution">
    <text evidence="6">The sequence shown here is derived from an EMBL/GenBank/DDBJ whole genome shotgun (WGS) entry which is preliminary data.</text>
</comment>
<keyword evidence="4" id="KW-1133">Transmembrane helix</keyword>
<keyword evidence="4" id="KW-0472">Membrane</keyword>
<sequence>MVQFHEEFSPGWAIFTVKLDNARAPSAYWRALHCLAGPVLFCGLGLWKLAVVLLLGAAVWIFPRDVAEEKLVCMKGLGLQLSSRNRSGKTTSDFVEMSEIEEIIIAEAVTYFDVFYYLVVELKGSDRTKVPFRTLRPPVAQQLRVLRVLRDMLGLDDAERSKTAPQHSPSWGQGRRSGR</sequence>
<name>A0ABP0PMA7_9DINO</name>
<organism evidence="6 7">
    <name type="scientific">Durusdinium trenchii</name>
    <dbReference type="NCBI Taxonomy" id="1381693"/>
    <lineage>
        <taxon>Eukaryota</taxon>
        <taxon>Sar</taxon>
        <taxon>Alveolata</taxon>
        <taxon>Dinophyceae</taxon>
        <taxon>Suessiales</taxon>
        <taxon>Symbiodiniaceae</taxon>
        <taxon>Durusdinium</taxon>
    </lineage>
</organism>
<dbReference type="Pfam" id="PF10181">
    <property type="entry name" value="PIG-H"/>
    <property type="match status" value="1"/>
</dbReference>
<evidence type="ECO:0000259" key="5">
    <source>
        <dbReference type="Pfam" id="PF10181"/>
    </source>
</evidence>
<protein>
    <recommendedName>
        <fullName evidence="5">Phosphatidylinositol N-acetylglucosaminyltransferase subunit H conserved domain-containing protein</fullName>
    </recommendedName>
</protein>
<dbReference type="EMBL" id="CAXAMN010023317">
    <property type="protein sequence ID" value="CAK9076758.1"/>
    <property type="molecule type" value="Genomic_DNA"/>
</dbReference>
<evidence type="ECO:0000313" key="6">
    <source>
        <dbReference type="EMBL" id="CAK9076758.1"/>
    </source>
</evidence>
<feature type="domain" description="Phosphatidylinositol N-acetylglucosaminyltransferase subunit H conserved" evidence="5">
    <location>
        <begin position="71"/>
        <end position="132"/>
    </location>
</feature>